<organism evidence="2">
    <name type="scientific">freshwater metagenome</name>
    <dbReference type="NCBI Taxonomy" id="449393"/>
    <lineage>
        <taxon>unclassified sequences</taxon>
        <taxon>metagenomes</taxon>
        <taxon>ecological metagenomes</taxon>
    </lineage>
</organism>
<dbReference type="InterPro" id="IPR014710">
    <property type="entry name" value="RmlC-like_jellyroll"/>
</dbReference>
<proteinExistence type="predicted"/>
<gene>
    <name evidence="2" type="ORF">UFOPK2786_00338</name>
</gene>
<protein>
    <submittedName>
        <fullName evidence="2">Unannotated protein</fullName>
    </submittedName>
</protein>
<name>A0A6J6SGS4_9ZZZZ</name>
<dbReference type="Gene3D" id="2.60.120.10">
    <property type="entry name" value="Jelly Rolls"/>
    <property type="match status" value="1"/>
</dbReference>
<dbReference type="SUPFAM" id="SSF51182">
    <property type="entry name" value="RmlC-like cupins"/>
    <property type="match status" value="1"/>
</dbReference>
<dbReference type="EMBL" id="CAEZYW010000033">
    <property type="protein sequence ID" value="CAB4733489.1"/>
    <property type="molecule type" value="Genomic_DNA"/>
</dbReference>
<sequence>MSPVISSVNVHALDVPLSPLPPTMGQTSGVSTGAVTMAPFEGMAVGVWEHSAGVSTDVEVSEIFVVISGRGRVTCEQGGVIDLAPGVVGRLQAGARTQWEITEPLRKVWMSRLGDAAQ</sequence>
<accession>A0A6J6SGS4</accession>
<feature type="domain" description="(S)-ureidoglycine aminohydrolase cupin" evidence="1">
    <location>
        <begin position="42"/>
        <end position="108"/>
    </location>
</feature>
<evidence type="ECO:0000313" key="2">
    <source>
        <dbReference type="EMBL" id="CAB4733489.1"/>
    </source>
</evidence>
<dbReference type="InterPro" id="IPR008579">
    <property type="entry name" value="UGlyAH_Cupin_dom"/>
</dbReference>
<dbReference type="Pfam" id="PF05899">
    <property type="entry name" value="Cupin_3"/>
    <property type="match status" value="1"/>
</dbReference>
<evidence type="ECO:0000259" key="1">
    <source>
        <dbReference type="Pfam" id="PF05899"/>
    </source>
</evidence>
<dbReference type="InterPro" id="IPR011051">
    <property type="entry name" value="RmlC_Cupin_sf"/>
</dbReference>
<reference evidence="2" key="1">
    <citation type="submission" date="2020-05" db="EMBL/GenBank/DDBJ databases">
        <authorList>
            <person name="Chiriac C."/>
            <person name="Salcher M."/>
            <person name="Ghai R."/>
            <person name="Kavagutti S V."/>
        </authorList>
    </citation>
    <scope>NUCLEOTIDE SEQUENCE</scope>
</reference>
<dbReference type="AlphaFoldDB" id="A0A6J6SGS4"/>